<comment type="caution">
    <text evidence="3">The sequence shown here is derived from an EMBL/GenBank/DDBJ whole genome shotgun (WGS) entry which is preliminary data.</text>
</comment>
<dbReference type="InterPro" id="IPR036390">
    <property type="entry name" value="WH_DNA-bd_sf"/>
</dbReference>
<dbReference type="SUPFAM" id="SSF46785">
    <property type="entry name" value="Winged helix' DNA-binding domain"/>
    <property type="match status" value="1"/>
</dbReference>
<sequence length="173" mass="19785">MHGYELRKRLNTALGAFRALSYGSLYPCLRDLLGKGWIFEASGGGSDVLSGSRRARIVYELTADGKERFQDMAESAGPTSWDDEEFDVHFAFFARTKSEVRLRILEGRRSRLEERLANIRTASARNRERMDLYTAALQRHGEESAEREVRWLEELISAERRGLPPPTPHNTRA</sequence>
<evidence type="ECO:0000313" key="3">
    <source>
        <dbReference type="EMBL" id="MBL0003856.1"/>
    </source>
</evidence>
<accession>A0A9D7Y1N5</accession>
<proteinExistence type="predicted"/>
<evidence type="ECO:0000259" key="2">
    <source>
        <dbReference type="Pfam" id="PF03551"/>
    </source>
</evidence>
<feature type="domain" description="Transcription regulator PadR N-terminal" evidence="2">
    <location>
        <begin position="1"/>
        <end position="70"/>
    </location>
</feature>
<dbReference type="AlphaFoldDB" id="A0A9D7Y1N5"/>
<reference evidence="3" key="1">
    <citation type="submission" date="2020-10" db="EMBL/GenBank/DDBJ databases">
        <title>Connecting structure to function with the recovery of over 1000 high-quality activated sludge metagenome-assembled genomes encoding full-length rRNA genes using long-read sequencing.</title>
        <authorList>
            <person name="Singleton C.M."/>
            <person name="Petriglieri F."/>
            <person name="Kristensen J.M."/>
            <person name="Kirkegaard R.H."/>
            <person name="Michaelsen T.Y."/>
            <person name="Andersen M.H."/>
            <person name="Karst S.M."/>
            <person name="Dueholm M.S."/>
            <person name="Nielsen P.H."/>
            <person name="Albertsen M."/>
        </authorList>
    </citation>
    <scope>NUCLEOTIDE SEQUENCE</scope>
    <source>
        <strain evidence="3">Ribe_18-Q3-R11-54_MAXAC.001</strain>
    </source>
</reference>
<evidence type="ECO:0000256" key="1">
    <source>
        <dbReference type="SAM" id="Coils"/>
    </source>
</evidence>
<dbReference type="InterPro" id="IPR036388">
    <property type="entry name" value="WH-like_DNA-bd_sf"/>
</dbReference>
<evidence type="ECO:0000313" key="4">
    <source>
        <dbReference type="Proteomes" id="UP000886632"/>
    </source>
</evidence>
<dbReference type="PANTHER" id="PTHR33169:SF26">
    <property type="entry name" value="CONSERVED PROTEIN"/>
    <property type="match status" value="1"/>
</dbReference>
<gene>
    <name evidence="3" type="ORF">IPP00_07615</name>
</gene>
<feature type="coiled-coil region" evidence="1">
    <location>
        <begin position="95"/>
        <end position="122"/>
    </location>
</feature>
<dbReference type="EMBL" id="JADKGK010000016">
    <property type="protein sequence ID" value="MBL0003856.1"/>
    <property type="molecule type" value="Genomic_DNA"/>
</dbReference>
<dbReference type="PANTHER" id="PTHR33169">
    <property type="entry name" value="PADR-FAMILY TRANSCRIPTIONAL REGULATOR"/>
    <property type="match status" value="1"/>
</dbReference>
<organism evidence="3 4">
    <name type="scientific">Candidatus Phosphoribacter hodrii</name>
    <dbReference type="NCBI Taxonomy" id="2953743"/>
    <lineage>
        <taxon>Bacteria</taxon>
        <taxon>Bacillati</taxon>
        <taxon>Actinomycetota</taxon>
        <taxon>Actinomycetes</taxon>
        <taxon>Micrococcales</taxon>
        <taxon>Dermatophilaceae</taxon>
        <taxon>Candidatus Phosphoribacter</taxon>
    </lineage>
</organism>
<dbReference type="Pfam" id="PF03551">
    <property type="entry name" value="PadR"/>
    <property type="match status" value="1"/>
</dbReference>
<dbReference type="InterPro" id="IPR052509">
    <property type="entry name" value="Metal_resp_DNA-bind_regulator"/>
</dbReference>
<keyword evidence="1" id="KW-0175">Coiled coil</keyword>
<name>A0A9D7Y1N5_9MICO</name>
<dbReference type="Proteomes" id="UP000886632">
    <property type="component" value="Unassembled WGS sequence"/>
</dbReference>
<dbReference type="InterPro" id="IPR005149">
    <property type="entry name" value="Tscrpt_reg_PadR_N"/>
</dbReference>
<protein>
    <submittedName>
        <fullName evidence="3">PadR family transcriptional regulator</fullName>
    </submittedName>
</protein>
<dbReference type="Gene3D" id="1.10.10.10">
    <property type="entry name" value="Winged helix-like DNA-binding domain superfamily/Winged helix DNA-binding domain"/>
    <property type="match status" value="1"/>
</dbReference>